<dbReference type="NCBIfam" id="TIGR01059">
    <property type="entry name" value="gyrB"/>
    <property type="match status" value="1"/>
</dbReference>
<dbReference type="InterPro" id="IPR003594">
    <property type="entry name" value="HATPase_dom"/>
</dbReference>
<feature type="site" description="Interaction with DNA" evidence="11">
    <location>
        <position position="457"/>
    </location>
</feature>
<dbReference type="FunFam" id="3.30.565.10:FF:000002">
    <property type="entry name" value="DNA gyrase subunit B"/>
    <property type="match status" value="1"/>
</dbReference>
<dbReference type="Gene3D" id="3.30.565.10">
    <property type="entry name" value="Histidine kinase-like ATPase, C-terminal domain"/>
    <property type="match status" value="1"/>
</dbReference>
<dbReference type="CDD" id="cd16928">
    <property type="entry name" value="HATPase_GyrB-like"/>
    <property type="match status" value="1"/>
</dbReference>
<dbReference type="AlphaFoldDB" id="A0A1X8VC51"/>
<dbReference type="PRINTS" id="PR00418">
    <property type="entry name" value="TPI2FAMILY"/>
</dbReference>
<dbReference type="InterPro" id="IPR034160">
    <property type="entry name" value="TOPRIM_GyrB"/>
</dbReference>
<comment type="function">
    <text evidence="11">A type II topoisomerase that negatively supercoils closed circular double-stranded (ds) DNA in an ATP-dependent manner to modulate DNA topology and maintain chromosomes in an underwound state. Negative supercoiling favors strand separation, and DNA replication, transcription, recombination and repair, all of which involve strand separation. Also able to catalyze the interconversion of other topological isomers of dsDNA rings, including catenanes and knotted rings. Type II topoisomerases break and join 2 DNA strands simultaneously in an ATP-dependent manner.</text>
</comment>
<evidence type="ECO:0000256" key="10">
    <source>
        <dbReference type="ARBA" id="ARBA00063644"/>
    </source>
</evidence>
<keyword evidence="4 11" id="KW-0547">Nucleotide-binding</keyword>
<evidence type="ECO:0000313" key="13">
    <source>
        <dbReference type="EMBL" id="MRG75416.1"/>
    </source>
</evidence>
<proteinExistence type="inferred from homology"/>
<dbReference type="InterPro" id="IPR014721">
    <property type="entry name" value="Ribsml_uS5_D2-typ_fold_subgr"/>
</dbReference>
<reference evidence="13 14" key="1">
    <citation type="submission" date="2019-11" db="EMBL/GenBank/DDBJ databases">
        <title>Draft genome sequence of 12 host-associated Lactobacillus reuteri rodent strains.</title>
        <authorList>
            <person name="Zhang S."/>
            <person name="Ozcam M."/>
            <person name="Van Pijkeren J.P."/>
        </authorList>
    </citation>
    <scope>NUCLEOTIDE SEQUENCE [LARGE SCALE GENOMIC DNA]</scope>
    <source>
        <strain evidence="13 14">6799jm-1</strain>
    </source>
</reference>
<feature type="binding site" evidence="11">
    <location>
        <position position="502"/>
    </location>
    <ligand>
        <name>Mg(2+)</name>
        <dbReference type="ChEBI" id="CHEBI:18420"/>
        <label>1</label>
        <note>catalytic</note>
    </ligand>
</feature>
<accession>A0A1X8VC51</accession>
<dbReference type="SMART" id="SM00387">
    <property type="entry name" value="HATPase_c"/>
    <property type="match status" value="1"/>
</dbReference>
<dbReference type="InterPro" id="IPR018522">
    <property type="entry name" value="TopoIIA_CS"/>
</dbReference>
<keyword evidence="7 11" id="KW-0799">Topoisomerase</keyword>
<dbReference type="NCBIfam" id="NF011501">
    <property type="entry name" value="PRK14939.1"/>
    <property type="match status" value="1"/>
</dbReference>
<keyword evidence="3 11" id="KW-0479">Metal-binding</keyword>
<dbReference type="SUPFAM" id="SSF56719">
    <property type="entry name" value="Type II DNA topoisomerase"/>
    <property type="match status" value="1"/>
</dbReference>
<dbReference type="Gene3D" id="3.30.230.10">
    <property type="match status" value="1"/>
</dbReference>
<dbReference type="CDD" id="cd00822">
    <property type="entry name" value="TopoII_Trans_DNA_gyrase"/>
    <property type="match status" value="1"/>
</dbReference>
<dbReference type="InterPro" id="IPR000565">
    <property type="entry name" value="Topo_IIA_B"/>
</dbReference>
<dbReference type="Pfam" id="PF02518">
    <property type="entry name" value="HATPase_c"/>
    <property type="match status" value="1"/>
</dbReference>
<dbReference type="PROSITE" id="PS00177">
    <property type="entry name" value="TOPOISOMERASE_II"/>
    <property type="match status" value="1"/>
</dbReference>
<dbReference type="InterPro" id="IPR013760">
    <property type="entry name" value="Topo_IIA-like_dom_sf"/>
</dbReference>
<dbReference type="Gene3D" id="3.40.50.670">
    <property type="match status" value="1"/>
</dbReference>
<dbReference type="InterPro" id="IPR036890">
    <property type="entry name" value="HATPase_C_sf"/>
</dbReference>
<feature type="binding site" evidence="11">
    <location>
        <position position="504"/>
    </location>
    <ligand>
        <name>Mg(2+)</name>
        <dbReference type="ChEBI" id="CHEBI:18420"/>
        <label>2</label>
    </ligand>
</feature>
<dbReference type="GO" id="GO:0046872">
    <property type="term" value="F:metal ion binding"/>
    <property type="evidence" value="ECO:0007669"/>
    <property type="project" value="UniProtKB-KW"/>
</dbReference>
<dbReference type="Pfam" id="PF00204">
    <property type="entry name" value="DNA_gyraseB"/>
    <property type="match status" value="1"/>
</dbReference>
<dbReference type="RefSeq" id="WP_035166849.1">
    <property type="nucleotide sequence ID" value="NZ_CP015408.2"/>
</dbReference>
<dbReference type="GO" id="GO:0034335">
    <property type="term" value="F:DNA negative supercoiling activity"/>
    <property type="evidence" value="ECO:0007669"/>
    <property type="project" value="UniProtKB-ARBA"/>
</dbReference>
<feature type="site" description="Interaction with DNA" evidence="11">
    <location>
        <position position="454"/>
    </location>
</feature>
<dbReference type="InterPro" id="IPR002288">
    <property type="entry name" value="DNA_gyrase_B_C"/>
</dbReference>
<comment type="subunit">
    <text evidence="10">Heterotetramer composed of ParC and ParE.</text>
</comment>
<dbReference type="Pfam" id="PF01751">
    <property type="entry name" value="Toprim"/>
    <property type="match status" value="1"/>
</dbReference>
<evidence type="ECO:0000256" key="9">
    <source>
        <dbReference type="ARBA" id="ARBA00023235"/>
    </source>
</evidence>
<dbReference type="InterPro" id="IPR001241">
    <property type="entry name" value="Topo_IIA"/>
</dbReference>
<dbReference type="GO" id="GO:0005737">
    <property type="term" value="C:cytoplasm"/>
    <property type="evidence" value="ECO:0007669"/>
    <property type="project" value="UniProtKB-SubCell"/>
</dbReference>
<dbReference type="HAMAP" id="MF_01898">
    <property type="entry name" value="GyrB"/>
    <property type="match status" value="1"/>
</dbReference>
<dbReference type="EC" id="5.6.2.2" evidence="11"/>
<evidence type="ECO:0000256" key="3">
    <source>
        <dbReference type="ARBA" id="ARBA00022723"/>
    </source>
</evidence>
<evidence type="ECO:0000313" key="14">
    <source>
        <dbReference type="Proteomes" id="UP000452188"/>
    </source>
</evidence>
<dbReference type="GO" id="GO:0005524">
    <property type="term" value="F:ATP binding"/>
    <property type="evidence" value="ECO:0007669"/>
    <property type="project" value="UniProtKB-UniRule"/>
</dbReference>
<dbReference type="CDD" id="cd03366">
    <property type="entry name" value="TOPRIM_TopoIIA_GyrB"/>
    <property type="match status" value="1"/>
</dbReference>
<dbReference type="FunFam" id="3.30.230.10:FF:000005">
    <property type="entry name" value="DNA gyrase subunit B"/>
    <property type="match status" value="1"/>
</dbReference>
<keyword evidence="6 11" id="KW-0460">Magnesium</keyword>
<keyword evidence="11" id="KW-0963">Cytoplasm</keyword>
<keyword evidence="8" id="KW-0238">DNA-binding</keyword>
<dbReference type="SUPFAM" id="SSF54211">
    <property type="entry name" value="Ribosomal protein S5 domain 2-like"/>
    <property type="match status" value="1"/>
</dbReference>
<dbReference type="PANTHER" id="PTHR45866">
    <property type="entry name" value="DNA GYRASE/TOPOISOMERASE SUBUNIT B"/>
    <property type="match status" value="1"/>
</dbReference>
<dbReference type="NCBIfam" id="NF004189">
    <property type="entry name" value="PRK05644.1"/>
    <property type="match status" value="1"/>
</dbReference>
<feature type="domain" description="Toprim" evidence="12">
    <location>
        <begin position="423"/>
        <end position="537"/>
    </location>
</feature>
<evidence type="ECO:0000256" key="8">
    <source>
        <dbReference type="ARBA" id="ARBA00023125"/>
    </source>
</evidence>
<dbReference type="PROSITE" id="PS50880">
    <property type="entry name" value="TOPRIM"/>
    <property type="match status" value="1"/>
</dbReference>
<dbReference type="InterPro" id="IPR006171">
    <property type="entry name" value="TOPRIM_dom"/>
</dbReference>
<organism evidence="13 14">
    <name type="scientific">Limosilactobacillus reuteri</name>
    <name type="common">Lactobacillus reuteri</name>
    <dbReference type="NCBI Taxonomy" id="1598"/>
    <lineage>
        <taxon>Bacteria</taxon>
        <taxon>Bacillati</taxon>
        <taxon>Bacillota</taxon>
        <taxon>Bacilli</taxon>
        <taxon>Lactobacillales</taxon>
        <taxon>Lactobacillaceae</taxon>
        <taxon>Limosilactobacillus</taxon>
    </lineage>
</organism>
<comment type="cofactor">
    <cofactor evidence="11">
        <name>Mg(2+)</name>
        <dbReference type="ChEBI" id="CHEBI:18420"/>
    </cofactor>
    <cofactor evidence="11">
        <name>Mn(2+)</name>
        <dbReference type="ChEBI" id="CHEBI:29035"/>
    </cofactor>
    <cofactor evidence="11">
        <name>Ca(2+)</name>
        <dbReference type="ChEBI" id="CHEBI:29108"/>
    </cofactor>
    <text evidence="11">Binds two Mg(2+) per subunit. The magnesium ions form salt bridges with both the protein and the DNA. Can also accept other divalent metal cations, such as Mn(2+) or Ca(2+).</text>
</comment>
<keyword evidence="5 11" id="KW-0067">ATP-binding</keyword>
<name>A0A1X8VC51_LIMRT</name>
<dbReference type="FunFam" id="3.40.50.670:FF:000002">
    <property type="entry name" value="DNA gyrase subunit B"/>
    <property type="match status" value="1"/>
</dbReference>
<protein>
    <recommendedName>
        <fullName evidence="11">DNA gyrase subunit B</fullName>
        <ecNumber evidence="11">5.6.2.2</ecNumber>
    </recommendedName>
</protein>
<evidence type="ECO:0000256" key="6">
    <source>
        <dbReference type="ARBA" id="ARBA00022842"/>
    </source>
</evidence>
<gene>
    <name evidence="11 13" type="primary">gyrB</name>
    <name evidence="13" type="ORF">GIX79_06580</name>
</gene>
<dbReference type="GO" id="GO:0005694">
    <property type="term" value="C:chromosome"/>
    <property type="evidence" value="ECO:0007669"/>
    <property type="project" value="InterPro"/>
</dbReference>
<evidence type="ECO:0000256" key="1">
    <source>
        <dbReference type="ARBA" id="ARBA00000185"/>
    </source>
</evidence>
<dbReference type="EMBL" id="WJMV01000021">
    <property type="protein sequence ID" value="MRG75416.1"/>
    <property type="molecule type" value="Genomic_DNA"/>
</dbReference>
<comment type="subunit">
    <text evidence="11">Heterotetramer, composed of two GyrA and two GyrB chains. In the heterotetramer, GyrA contains the active site tyrosine that forms a transient covalent intermediate with DNA, while GyrB binds cofactors and catalyzes ATP hydrolysis.</text>
</comment>
<evidence type="ECO:0000259" key="12">
    <source>
        <dbReference type="PROSITE" id="PS50880"/>
    </source>
</evidence>
<evidence type="ECO:0000256" key="2">
    <source>
        <dbReference type="ARBA" id="ARBA00010708"/>
    </source>
</evidence>
<evidence type="ECO:0000256" key="7">
    <source>
        <dbReference type="ARBA" id="ARBA00023029"/>
    </source>
</evidence>
<dbReference type="SMART" id="SM00433">
    <property type="entry name" value="TOP2c"/>
    <property type="match status" value="1"/>
</dbReference>
<comment type="miscellaneous">
    <text evidence="11">Few gyrases are as efficient as E.coli at forming negative supercoils. Not all organisms have 2 type II topoisomerases; in organisms with a single type II topoisomerase this enzyme also has to decatenate newly replicated chromosomes.</text>
</comment>
<evidence type="ECO:0000256" key="4">
    <source>
        <dbReference type="ARBA" id="ARBA00022741"/>
    </source>
</evidence>
<sequence>MELASEYDASQIQVLKGLDAVRKRPGMYIGSTSAQGLHHLVWEIVDNGIDEALAGFCDEINVVVNPDNSITVKDNGRGIPVDTQKETGKSALETVFTVLHAGGKFGGGGYKVSGGLHGVGASVVNALSTELDVKVARQGKRYYMDFDHGHVKSAMKIIEEGLPETEHGTTVHFKPDPEIFRETTTYNIKTLTDRLRELAFLNKGLKITIEDLRQADHERKEFHYEGGIRHYVEYLNEDQNVLFDPPIYVEGKENDITVEVSLQYTDSYRSNLLTFTNNIHTYEGGTHETGFKMALTRVINDYGHKAGILKSNETLSGDDVREGLTAVVSIKHPDPQFEGQTKTKLGNSDARTATDHVFAATFNRFLLEHPDEARQIIEKGQLASKARVAAKRAREVTRKKSGLEISNLPGKLADNTSKDPEISELFIVEGDSAGGSAKQGRSRLTQAILPIRGKILNVEKATLDRVLANDEIRSLFTALGTGFGDDFDITKANYHKLIIMTDADVDGAHIRTLLLTLFYRFMKPMITHGYVYIAQPPLYQVRQGKFVKYIDSDEELEQVVSSLQPSPKPVIQRYKGLGEMDAEQLWETTMDPENRHLLRVKLDDAEQADKIFPMLMGTKVGPRRDFIEQNAKFVENLDL</sequence>
<dbReference type="PRINTS" id="PR01159">
    <property type="entry name" value="DNAGYRASEB"/>
</dbReference>
<dbReference type="Proteomes" id="UP000452188">
    <property type="component" value="Unassembled WGS sequence"/>
</dbReference>
<dbReference type="InterPro" id="IPR020568">
    <property type="entry name" value="Ribosomal_Su5_D2-typ_SF"/>
</dbReference>
<feature type="binding site" evidence="11">
    <location>
        <position position="502"/>
    </location>
    <ligand>
        <name>Mg(2+)</name>
        <dbReference type="ChEBI" id="CHEBI:18420"/>
        <label>2</label>
    </ligand>
</feature>
<comment type="subcellular location">
    <subcellularLocation>
        <location evidence="11">Cytoplasm</location>
    </subcellularLocation>
</comment>
<evidence type="ECO:0000256" key="5">
    <source>
        <dbReference type="ARBA" id="ARBA00022840"/>
    </source>
</evidence>
<dbReference type="InterPro" id="IPR013506">
    <property type="entry name" value="Topo_IIA_bsu_dom2"/>
</dbReference>
<dbReference type="Pfam" id="PF00986">
    <property type="entry name" value="DNA_gyraseB_C"/>
    <property type="match status" value="1"/>
</dbReference>
<evidence type="ECO:0000256" key="11">
    <source>
        <dbReference type="HAMAP-Rule" id="MF_01898"/>
    </source>
</evidence>
<feature type="binding site" evidence="11">
    <location>
        <position position="429"/>
    </location>
    <ligand>
        <name>Mg(2+)</name>
        <dbReference type="ChEBI" id="CHEBI:18420"/>
        <label>1</label>
        <note>catalytic</note>
    </ligand>
</feature>
<dbReference type="InterPro" id="IPR011557">
    <property type="entry name" value="GyrB"/>
</dbReference>
<dbReference type="GO" id="GO:0006261">
    <property type="term" value="P:DNA-templated DNA replication"/>
    <property type="evidence" value="ECO:0007669"/>
    <property type="project" value="UniProtKB-UniRule"/>
</dbReference>
<dbReference type="SUPFAM" id="SSF55874">
    <property type="entry name" value="ATPase domain of HSP90 chaperone/DNA topoisomerase II/histidine kinase"/>
    <property type="match status" value="1"/>
</dbReference>
<comment type="caution">
    <text evidence="13">The sequence shown here is derived from an EMBL/GenBank/DDBJ whole genome shotgun (WGS) entry which is preliminary data.</text>
</comment>
<comment type="catalytic activity">
    <reaction evidence="1 11">
        <text>ATP-dependent breakage, passage and rejoining of double-stranded DNA.</text>
        <dbReference type="EC" id="5.6.2.2"/>
    </reaction>
</comment>
<dbReference type="InterPro" id="IPR013759">
    <property type="entry name" value="Topo_IIA_B_C"/>
</dbReference>
<keyword evidence="9 11" id="KW-0413">Isomerase</keyword>
<dbReference type="GO" id="GO:0006265">
    <property type="term" value="P:DNA topological change"/>
    <property type="evidence" value="ECO:0007669"/>
    <property type="project" value="UniProtKB-UniRule"/>
</dbReference>
<dbReference type="GO" id="GO:0003677">
    <property type="term" value="F:DNA binding"/>
    <property type="evidence" value="ECO:0007669"/>
    <property type="project" value="UniProtKB-KW"/>
</dbReference>
<dbReference type="PANTHER" id="PTHR45866:SF1">
    <property type="entry name" value="DNA GYRASE SUBUNIT B, MITOCHONDRIAL"/>
    <property type="match status" value="1"/>
</dbReference>
<comment type="similarity">
    <text evidence="2 11">Belongs to the type II topoisomerase GyrB family.</text>
</comment>